<dbReference type="EMBL" id="PTJE01000003">
    <property type="protein sequence ID" value="PPK94923.1"/>
    <property type="molecule type" value="Genomic_DNA"/>
</dbReference>
<evidence type="ECO:0000313" key="1">
    <source>
        <dbReference type="EMBL" id="PPK94923.1"/>
    </source>
</evidence>
<dbReference type="AlphaFoldDB" id="A0A2S6IL15"/>
<organism evidence="1 2">
    <name type="scientific">Nonlabens xylanidelens</name>
    <dbReference type="NCBI Taxonomy" id="191564"/>
    <lineage>
        <taxon>Bacteria</taxon>
        <taxon>Pseudomonadati</taxon>
        <taxon>Bacteroidota</taxon>
        <taxon>Flavobacteriia</taxon>
        <taxon>Flavobacteriales</taxon>
        <taxon>Flavobacteriaceae</taxon>
        <taxon>Nonlabens</taxon>
    </lineage>
</organism>
<dbReference type="OrthoDB" id="1438732at2"/>
<keyword evidence="2" id="KW-1185">Reference proteome</keyword>
<dbReference type="RefSeq" id="WP_104515371.1">
    <property type="nucleotide sequence ID" value="NZ_MQVW01000024.1"/>
</dbReference>
<comment type="caution">
    <text evidence="1">The sequence shown here is derived from an EMBL/GenBank/DDBJ whole genome shotgun (WGS) entry which is preliminary data.</text>
</comment>
<sequence length="163" mass="19735">MKIKKFISSFFKSNSKEKLETDENQWRPVLHPLFIQMKEKANIYLSEDGYSISNQKRGIETFKNDFGIYISIVNQGYDFPEVYIGKNTIIEEMIRFDFMLELYLTDKTELIKKHKSLNNFYDFEYEKDFIETHYQSILKINPFPEQYNKWIKSNDKLIRSYTN</sequence>
<evidence type="ECO:0000313" key="2">
    <source>
        <dbReference type="Proteomes" id="UP000239002"/>
    </source>
</evidence>
<dbReference type="Proteomes" id="UP000239002">
    <property type="component" value="Unassembled WGS sequence"/>
</dbReference>
<reference evidence="1 2" key="1">
    <citation type="submission" date="2018-02" db="EMBL/GenBank/DDBJ databases">
        <title>Genomic Encyclopedia of Archaeal and Bacterial Type Strains, Phase II (KMG-II): from individual species to whole genera.</title>
        <authorList>
            <person name="Goeker M."/>
        </authorList>
    </citation>
    <scope>NUCLEOTIDE SEQUENCE [LARGE SCALE GENOMIC DNA]</scope>
    <source>
        <strain evidence="1 2">DSM 16809</strain>
    </source>
</reference>
<gene>
    <name evidence="1" type="ORF">LY01_01676</name>
</gene>
<protein>
    <submittedName>
        <fullName evidence="1">Uncharacterized protein</fullName>
    </submittedName>
</protein>
<name>A0A2S6IL15_9FLAO</name>
<accession>A0A2S6IL15</accession>
<proteinExistence type="predicted"/>